<protein>
    <submittedName>
        <fullName evidence="1">Uncharacterized protein</fullName>
    </submittedName>
</protein>
<gene>
    <name evidence="1" type="ORF">F1D05_33230</name>
</gene>
<sequence>MVEVRPSREAANNPFVAPALRASLTNADITAPARPLLLRSDSVQIMSATASLPSTIICPVAATLWPAWISTAMTHSR</sequence>
<dbReference type="KEGG" id="kqi:F1D05_33230"/>
<dbReference type="AlphaFoldDB" id="A0A7G6X6M6"/>
<organism evidence="1 2">
    <name type="scientific">Kribbella qitaiheensis</name>
    <dbReference type="NCBI Taxonomy" id="1544730"/>
    <lineage>
        <taxon>Bacteria</taxon>
        <taxon>Bacillati</taxon>
        <taxon>Actinomycetota</taxon>
        <taxon>Actinomycetes</taxon>
        <taxon>Propionibacteriales</taxon>
        <taxon>Kribbellaceae</taxon>
        <taxon>Kribbella</taxon>
    </lineage>
</organism>
<evidence type="ECO:0000313" key="2">
    <source>
        <dbReference type="Proteomes" id="UP000515563"/>
    </source>
</evidence>
<reference evidence="1 2" key="2">
    <citation type="journal article" date="2020" name="Microbiol. Resour. Announc.">
        <title>Antarctic desert soil bacteria exhibit high novel natural product potential, evaluated through long-read genome sequencing and comparative genomics.</title>
        <authorList>
            <person name="Benaud N."/>
            <person name="Edwards R.J."/>
            <person name="Amos T.G."/>
            <person name="D'Agostino P.M."/>
            <person name="Gutierrez-Chavez C."/>
            <person name="Montgomery K."/>
            <person name="Nicetic I."/>
            <person name="Ferrari B.C."/>
        </authorList>
    </citation>
    <scope>NUCLEOTIDE SEQUENCE [LARGE SCALE GENOMIC DNA]</scope>
    <source>
        <strain evidence="1 2">SPB151</strain>
    </source>
</reference>
<dbReference type="Proteomes" id="UP000515563">
    <property type="component" value="Chromosome"/>
</dbReference>
<evidence type="ECO:0000313" key="1">
    <source>
        <dbReference type="EMBL" id="QNE21891.1"/>
    </source>
</evidence>
<dbReference type="EMBL" id="CP043661">
    <property type="protein sequence ID" value="QNE21891.1"/>
    <property type="molecule type" value="Genomic_DNA"/>
</dbReference>
<proteinExistence type="predicted"/>
<keyword evidence="2" id="KW-1185">Reference proteome</keyword>
<reference evidence="2" key="1">
    <citation type="submission" date="2019-09" db="EMBL/GenBank/DDBJ databases">
        <title>Antimicrobial potential of Antarctic Bacteria.</title>
        <authorList>
            <person name="Benaud N."/>
            <person name="Edwards R.J."/>
            <person name="Ferrari B.C."/>
        </authorList>
    </citation>
    <scope>NUCLEOTIDE SEQUENCE [LARGE SCALE GENOMIC DNA]</scope>
    <source>
        <strain evidence="2">SPB151</strain>
    </source>
</reference>
<accession>A0A7G6X6M6</accession>
<dbReference type="RefSeq" id="WP_185444299.1">
    <property type="nucleotide sequence ID" value="NZ_CP043661.1"/>
</dbReference>
<name>A0A7G6X6M6_9ACTN</name>